<feature type="non-terminal residue" evidence="1">
    <location>
        <position position="1"/>
    </location>
</feature>
<evidence type="ECO:0000313" key="1">
    <source>
        <dbReference type="EMBL" id="GFD11881.1"/>
    </source>
</evidence>
<comment type="caution">
    <text evidence="1">The sequence shown here is derived from an EMBL/GenBank/DDBJ whole genome shotgun (WGS) entry which is preliminary data.</text>
</comment>
<gene>
    <name evidence="1" type="ORF">Tci_883850</name>
</gene>
<proteinExistence type="predicted"/>
<sequence>LYVELALQAEQELKTRPNDDCLLRDLSYYKGKIDSIAKIFIARGQLSSDWKYQPDIASSYMQVPNE</sequence>
<dbReference type="AlphaFoldDB" id="A0A699TQX4"/>
<reference evidence="1" key="1">
    <citation type="journal article" date="2019" name="Sci. Rep.">
        <title>Draft genome of Tanacetum cinerariifolium, the natural source of mosquito coil.</title>
        <authorList>
            <person name="Yamashiro T."/>
            <person name="Shiraishi A."/>
            <person name="Satake H."/>
            <person name="Nakayama K."/>
        </authorList>
    </citation>
    <scope>NUCLEOTIDE SEQUENCE</scope>
</reference>
<name>A0A699TQX4_TANCI</name>
<accession>A0A699TQX4</accession>
<organism evidence="1">
    <name type="scientific">Tanacetum cinerariifolium</name>
    <name type="common">Dalmatian daisy</name>
    <name type="synonym">Chrysanthemum cinerariifolium</name>
    <dbReference type="NCBI Taxonomy" id="118510"/>
    <lineage>
        <taxon>Eukaryota</taxon>
        <taxon>Viridiplantae</taxon>
        <taxon>Streptophyta</taxon>
        <taxon>Embryophyta</taxon>
        <taxon>Tracheophyta</taxon>
        <taxon>Spermatophyta</taxon>
        <taxon>Magnoliopsida</taxon>
        <taxon>eudicotyledons</taxon>
        <taxon>Gunneridae</taxon>
        <taxon>Pentapetalae</taxon>
        <taxon>asterids</taxon>
        <taxon>campanulids</taxon>
        <taxon>Asterales</taxon>
        <taxon>Asteraceae</taxon>
        <taxon>Asteroideae</taxon>
        <taxon>Anthemideae</taxon>
        <taxon>Anthemidinae</taxon>
        <taxon>Tanacetum</taxon>
    </lineage>
</organism>
<protein>
    <submittedName>
        <fullName evidence="1">Uncharacterized protein</fullName>
    </submittedName>
</protein>
<dbReference type="Gene3D" id="1.10.287.10">
    <property type="entry name" value="S15/NS1, RNA-binding"/>
    <property type="match status" value="1"/>
</dbReference>
<dbReference type="EMBL" id="BKCJ011261910">
    <property type="protein sequence ID" value="GFD11881.1"/>
    <property type="molecule type" value="Genomic_DNA"/>
</dbReference>